<feature type="transmembrane region" description="Helical" evidence="1">
    <location>
        <begin position="18"/>
        <end position="39"/>
    </location>
</feature>
<evidence type="ECO:0000313" key="3">
    <source>
        <dbReference type="Proteomes" id="UP000094056"/>
    </source>
</evidence>
<gene>
    <name evidence="2" type="ORF">SCARUB_03430</name>
</gene>
<protein>
    <submittedName>
        <fullName evidence="2">Uncharacterized protein</fullName>
    </submittedName>
</protein>
<dbReference type="Proteomes" id="UP000094056">
    <property type="component" value="Unassembled WGS sequence"/>
</dbReference>
<evidence type="ECO:0000256" key="1">
    <source>
        <dbReference type="SAM" id="Phobius"/>
    </source>
</evidence>
<keyword evidence="1" id="KW-1133">Transmembrane helix</keyword>
<keyword evidence="1" id="KW-0812">Transmembrane</keyword>
<keyword evidence="1" id="KW-0472">Membrane</keyword>
<organism evidence="2 3">
    <name type="scientific">Candidatus Scalindua rubra</name>
    <dbReference type="NCBI Taxonomy" id="1872076"/>
    <lineage>
        <taxon>Bacteria</taxon>
        <taxon>Pseudomonadati</taxon>
        <taxon>Planctomycetota</taxon>
        <taxon>Candidatus Brocadiia</taxon>
        <taxon>Candidatus Brocadiales</taxon>
        <taxon>Candidatus Scalinduaceae</taxon>
        <taxon>Candidatus Scalindua</taxon>
    </lineage>
</organism>
<accession>A0A1E3X787</accession>
<dbReference type="AlphaFoldDB" id="A0A1E3X787"/>
<dbReference type="EMBL" id="MAYW01000117">
    <property type="protein sequence ID" value="ODS31442.1"/>
    <property type="molecule type" value="Genomic_DNA"/>
</dbReference>
<feature type="transmembrane region" description="Helical" evidence="1">
    <location>
        <begin position="114"/>
        <end position="137"/>
    </location>
</feature>
<proteinExistence type="predicted"/>
<sequence>MGRNEEVLKEDNVGRKNIIFGLCWLFLFMICGSVLEFTIGQSKWYQPVQKWGITPTNQPQNIKEEAIFVKKLSRKLLVTSHLHANEFALVNIVLGMIIGSIAFPLILKQIASYLLIAGTALFSLGLVFGGLVSPAFITPMTPFGGFCMIIGVLIVVVGKVRCVCSTSSTSGNNP</sequence>
<feature type="transmembrane region" description="Helical" evidence="1">
    <location>
        <begin position="87"/>
        <end position="107"/>
    </location>
</feature>
<name>A0A1E3X787_9BACT</name>
<reference evidence="2 3" key="1">
    <citation type="submission" date="2016-07" db="EMBL/GenBank/DDBJ databases">
        <title>Draft genome of Scalindua rubra, obtained from a brine-seawater interface in the Red Sea, sheds light on salt adaptation in anammox bacteria.</title>
        <authorList>
            <person name="Speth D.R."/>
            <person name="Lagkouvardos I."/>
            <person name="Wang Y."/>
            <person name="Qian P.-Y."/>
            <person name="Dutilh B.E."/>
            <person name="Jetten M.S."/>
        </authorList>
    </citation>
    <scope>NUCLEOTIDE SEQUENCE [LARGE SCALE GENOMIC DNA]</scope>
    <source>
        <strain evidence="2">BSI-1</strain>
    </source>
</reference>
<feature type="transmembrane region" description="Helical" evidence="1">
    <location>
        <begin position="143"/>
        <end position="160"/>
    </location>
</feature>
<comment type="caution">
    <text evidence="2">The sequence shown here is derived from an EMBL/GenBank/DDBJ whole genome shotgun (WGS) entry which is preliminary data.</text>
</comment>
<evidence type="ECO:0000313" key="2">
    <source>
        <dbReference type="EMBL" id="ODS31442.1"/>
    </source>
</evidence>